<proteinExistence type="predicted"/>
<dbReference type="PANTHER" id="PTHR43537:SF5">
    <property type="entry name" value="UXU OPERON TRANSCRIPTIONAL REGULATOR"/>
    <property type="match status" value="1"/>
</dbReference>
<dbReference type="EMBL" id="AP022836">
    <property type="protein sequence ID" value="BCA99310.1"/>
    <property type="molecule type" value="Genomic_DNA"/>
</dbReference>
<dbReference type="SMART" id="SM00895">
    <property type="entry name" value="FCD"/>
    <property type="match status" value="1"/>
</dbReference>
<dbReference type="Pfam" id="PF00392">
    <property type="entry name" value="GntR"/>
    <property type="match status" value="1"/>
</dbReference>
<organism evidence="5">
    <name type="scientific">Acinetobacter baumannii</name>
    <dbReference type="NCBI Taxonomy" id="470"/>
    <lineage>
        <taxon>Bacteria</taxon>
        <taxon>Pseudomonadati</taxon>
        <taxon>Pseudomonadota</taxon>
        <taxon>Gammaproteobacteria</taxon>
        <taxon>Moraxellales</taxon>
        <taxon>Moraxellaceae</taxon>
        <taxon>Acinetobacter</taxon>
        <taxon>Acinetobacter calcoaceticus/baumannii complex</taxon>
    </lineage>
</organism>
<reference evidence="5" key="1">
    <citation type="submission" date="2020-03" db="EMBL/GenBank/DDBJ databases">
        <title>Complete genome sequence of Acinetobacter baumannii ATCC19606T, which is a model strain for tolerization of antimicrobial agents.</title>
        <authorList>
            <person name="Tsubouchi T."/>
            <person name="Suzuki M."/>
            <person name="Niki M."/>
            <person name="Oinuma K."/>
            <person name="Niki M."/>
            <person name="Shibayama K."/>
            <person name="Kakeya H."/>
            <person name="Kaneko Y."/>
        </authorList>
    </citation>
    <scope>NUCLEOTIDE SEQUENCE</scope>
    <source>
        <strain evidence="5">ATCC19606</strain>
    </source>
</reference>
<dbReference type="GO" id="GO:0003700">
    <property type="term" value="F:DNA-binding transcription factor activity"/>
    <property type="evidence" value="ECO:0007669"/>
    <property type="project" value="InterPro"/>
</dbReference>
<sequence>MSKADYKNPIPSKSQHALIVQQLGLKIVSGEISENEKLPSEVDLCEEYKVSRPVFREAIRVLNAKGLTYSRPKIGTVVRPKDEWHLLDPDVLFWLIQTTPEHEFFKTLSTVRRVLEPELAYIAASTANEEDIERIKQAYEGMEKATTVEEFIEPDIQFHLAIAKATHNDLLAYMSKMLVLPLQQSIQVTSLRPNLQGHSLPRHKAILTAIENKDPLSARHASLVQLDDTKMAYDLIKNNFLYVLEKAC</sequence>
<dbReference type="PANTHER" id="PTHR43537">
    <property type="entry name" value="TRANSCRIPTIONAL REGULATOR, GNTR FAMILY"/>
    <property type="match status" value="1"/>
</dbReference>
<keyword evidence="2" id="KW-0238">DNA-binding</keyword>
<evidence type="ECO:0000256" key="1">
    <source>
        <dbReference type="ARBA" id="ARBA00023015"/>
    </source>
</evidence>
<dbReference type="PROSITE" id="PS50949">
    <property type="entry name" value="HTH_GNTR"/>
    <property type="match status" value="1"/>
</dbReference>
<name>A0A6F8TF76_ACIBA</name>
<protein>
    <submittedName>
        <fullName evidence="5">GntR family transcriptional regulator</fullName>
    </submittedName>
</protein>
<evidence type="ECO:0000313" key="5">
    <source>
        <dbReference type="EMBL" id="BCA99310.1"/>
    </source>
</evidence>
<dbReference type="AlphaFoldDB" id="A0A6F8TF76"/>
<dbReference type="CDD" id="cd07377">
    <property type="entry name" value="WHTH_GntR"/>
    <property type="match status" value="1"/>
</dbReference>
<dbReference type="Gene3D" id="1.20.120.530">
    <property type="entry name" value="GntR ligand-binding domain-like"/>
    <property type="match status" value="1"/>
</dbReference>
<feature type="domain" description="HTH gntR-type" evidence="4">
    <location>
        <begin position="13"/>
        <end position="81"/>
    </location>
</feature>
<evidence type="ECO:0000256" key="2">
    <source>
        <dbReference type="ARBA" id="ARBA00023125"/>
    </source>
</evidence>
<dbReference type="SUPFAM" id="SSF46785">
    <property type="entry name" value="Winged helix' DNA-binding domain"/>
    <property type="match status" value="1"/>
</dbReference>
<keyword evidence="1" id="KW-0805">Transcription regulation</keyword>
<accession>A0A6F8TF76</accession>
<gene>
    <name evidence="5" type="primary">pdhR</name>
    <name evidence="5" type="ORF">ATCC19606_16460</name>
</gene>
<evidence type="ECO:0000259" key="4">
    <source>
        <dbReference type="PROSITE" id="PS50949"/>
    </source>
</evidence>
<dbReference type="InterPro" id="IPR000524">
    <property type="entry name" value="Tscrpt_reg_HTH_GntR"/>
</dbReference>
<dbReference type="SMART" id="SM00345">
    <property type="entry name" value="HTH_GNTR"/>
    <property type="match status" value="1"/>
</dbReference>
<dbReference type="GO" id="GO:0003677">
    <property type="term" value="F:DNA binding"/>
    <property type="evidence" value="ECO:0007669"/>
    <property type="project" value="UniProtKB-KW"/>
</dbReference>
<dbReference type="Gene3D" id="1.10.10.10">
    <property type="entry name" value="Winged helix-like DNA-binding domain superfamily/Winged helix DNA-binding domain"/>
    <property type="match status" value="1"/>
</dbReference>
<dbReference type="InterPro" id="IPR036388">
    <property type="entry name" value="WH-like_DNA-bd_sf"/>
</dbReference>
<dbReference type="SUPFAM" id="SSF48008">
    <property type="entry name" value="GntR ligand-binding domain-like"/>
    <property type="match status" value="1"/>
</dbReference>
<dbReference type="InterPro" id="IPR008920">
    <property type="entry name" value="TF_FadR/GntR_C"/>
</dbReference>
<dbReference type="PRINTS" id="PR00035">
    <property type="entry name" value="HTHGNTR"/>
</dbReference>
<dbReference type="InterPro" id="IPR036390">
    <property type="entry name" value="WH_DNA-bd_sf"/>
</dbReference>
<evidence type="ECO:0000256" key="3">
    <source>
        <dbReference type="ARBA" id="ARBA00023163"/>
    </source>
</evidence>
<dbReference type="InterPro" id="IPR011711">
    <property type="entry name" value="GntR_C"/>
</dbReference>
<dbReference type="Pfam" id="PF07729">
    <property type="entry name" value="FCD"/>
    <property type="match status" value="1"/>
</dbReference>
<keyword evidence="3" id="KW-0804">Transcription</keyword>